<dbReference type="PANTHER" id="PTHR33710:SF77">
    <property type="entry name" value="DNASE I-LIKE SUPERFAMILY PROTEIN"/>
    <property type="match status" value="1"/>
</dbReference>
<dbReference type="PANTHER" id="PTHR33710">
    <property type="entry name" value="BNAC02G09200D PROTEIN"/>
    <property type="match status" value="1"/>
</dbReference>
<organism evidence="1">
    <name type="scientific">Tanacetum cinerariifolium</name>
    <name type="common">Dalmatian daisy</name>
    <name type="synonym">Chrysanthemum cinerariifolium</name>
    <dbReference type="NCBI Taxonomy" id="118510"/>
    <lineage>
        <taxon>Eukaryota</taxon>
        <taxon>Viridiplantae</taxon>
        <taxon>Streptophyta</taxon>
        <taxon>Embryophyta</taxon>
        <taxon>Tracheophyta</taxon>
        <taxon>Spermatophyta</taxon>
        <taxon>Magnoliopsida</taxon>
        <taxon>eudicotyledons</taxon>
        <taxon>Gunneridae</taxon>
        <taxon>Pentapetalae</taxon>
        <taxon>asterids</taxon>
        <taxon>campanulids</taxon>
        <taxon>Asterales</taxon>
        <taxon>Asteraceae</taxon>
        <taxon>Asteroideae</taxon>
        <taxon>Anthemideae</taxon>
        <taxon>Anthemidinae</taxon>
        <taxon>Tanacetum</taxon>
    </lineage>
</organism>
<dbReference type="AlphaFoldDB" id="A0A6L2N0X9"/>
<protein>
    <recommendedName>
        <fullName evidence="2">RNA-directed DNA polymerase, eukaryota, reverse transcriptase zinc-binding domain protein</fullName>
    </recommendedName>
</protein>
<evidence type="ECO:0008006" key="2">
    <source>
        <dbReference type="Google" id="ProtNLM"/>
    </source>
</evidence>
<gene>
    <name evidence="1" type="ORF">Tci_050182</name>
</gene>
<name>A0A6L2N0X9_TANCI</name>
<evidence type="ECO:0000313" key="1">
    <source>
        <dbReference type="EMBL" id="GEU78204.1"/>
    </source>
</evidence>
<comment type="caution">
    <text evidence="1">The sequence shown here is derived from an EMBL/GenBank/DDBJ whole genome shotgun (WGS) entry which is preliminary data.</text>
</comment>
<sequence>MPLDNKPPDPTLEEFFALIRMSYKAPSHKPFIPSGDAIPPKSRGRLRGVKNQIKSVKVKLVYCEGICNSDNASSSIGKKSSHCSIDGNDGTFINKPLEPIMMNVDNNKMKEDKGSSNKSKVGGVRSDVAMNIESFVEKMKKGVEDRKLLIKFNPQSISTQSNGNKRISISLEDIKKGSVDYALQLYRVLVEVSATNELSLVLEIEYPVIGDRPSRIGKLEVKYEWKPPQCLHCKTFGNSTSVCKVRPKSEEEIAAGIIKDVLNINKCMSGKESSEKMDIDGFIEVEKKNKHAGDSRVIIDSMVAVSNGWKVKRSDKSIRLQKSNGNEKSMSDVVSSKKSSIKQHDVKSGIVRKPSLISKYNADFQPKVLVRGSRSSMQVDVKGENVLVKNYFQALEDHDMVDKEELFLKSADEEFKYVIWPKLHNEVEEVMKSAYVDDKDVEFEKDGMSMEMKSGIDSVCVPNGVNIGTDSKDKLNCKRKSFLEFVLRFWEDGTGFLMPLLAMVEAGRRSLWMDLSLHNLVVKEAPWALLDFRSCITKIEISDLAISGLQFTWNKCPNSPNGLLKKLDRVMCNMGFLDKFPNANAVFLPFVCSDHSPSVLNIPNVSGPKPQPFRFTNFLSVKSKFLPIAKSVWERNVLDFAMLSLASKLKMLKKPLRKLKFDNKDLAKKAEEVKVLNAFNAAVKDEDLFLKQRSKITWLKDMDGNGFSGDEVREQFVKHFQNVLGRRDMVEPIHEPSSLFLNKLSLMDTDLMKKIKESDEIKFHWKCEKFSITHLCFTDDLLIFSHGDVKSVSVVKSALEEFRRMSGLKPSMEKSLIFFGNVSEPVKVSIL</sequence>
<dbReference type="EMBL" id="BKCJ010007626">
    <property type="protein sequence ID" value="GEU78204.1"/>
    <property type="molecule type" value="Genomic_DNA"/>
</dbReference>
<proteinExistence type="predicted"/>
<reference evidence="1" key="1">
    <citation type="journal article" date="2019" name="Sci. Rep.">
        <title>Draft genome of Tanacetum cinerariifolium, the natural source of mosquito coil.</title>
        <authorList>
            <person name="Yamashiro T."/>
            <person name="Shiraishi A."/>
            <person name="Satake H."/>
            <person name="Nakayama K."/>
        </authorList>
    </citation>
    <scope>NUCLEOTIDE SEQUENCE</scope>
</reference>
<accession>A0A6L2N0X9</accession>